<keyword evidence="10 11" id="KW-0472">Membrane</keyword>
<dbReference type="AlphaFoldDB" id="A0A6N6VTN8"/>
<feature type="transmembrane region" description="Helical" evidence="11">
    <location>
        <begin position="296"/>
        <end position="315"/>
    </location>
</feature>
<dbReference type="InterPro" id="IPR011701">
    <property type="entry name" value="MFS"/>
</dbReference>
<feature type="transmembrane region" description="Helical" evidence="11">
    <location>
        <begin position="21"/>
        <end position="42"/>
    </location>
</feature>
<feature type="transmembrane region" description="Helical" evidence="11">
    <location>
        <begin position="207"/>
        <end position="226"/>
    </location>
</feature>
<feature type="transmembrane region" description="Helical" evidence="11">
    <location>
        <begin position="161"/>
        <end position="181"/>
    </location>
</feature>
<accession>A0A6N6VTN8</accession>
<dbReference type="GO" id="GO:0055056">
    <property type="term" value="F:D-glucose transmembrane transporter activity"/>
    <property type="evidence" value="ECO:0007669"/>
    <property type="project" value="InterPro"/>
</dbReference>
<evidence type="ECO:0000313" key="13">
    <source>
        <dbReference type="Proteomes" id="UP000437748"/>
    </source>
</evidence>
<evidence type="ECO:0000256" key="10">
    <source>
        <dbReference type="ARBA" id="ARBA00023136"/>
    </source>
</evidence>
<feature type="transmembrane region" description="Helical" evidence="11">
    <location>
        <begin position="405"/>
        <end position="424"/>
    </location>
</feature>
<gene>
    <name evidence="12" type="primary">gluP</name>
    <name evidence="12" type="ORF">GCL60_04615</name>
</gene>
<keyword evidence="5" id="KW-1003">Cell membrane</keyword>
<evidence type="ECO:0000256" key="7">
    <source>
        <dbReference type="ARBA" id="ARBA00022597"/>
    </source>
</evidence>
<feature type="transmembrane region" description="Helical" evidence="11">
    <location>
        <begin position="91"/>
        <end position="108"/>
    </location>
</feature>
<keyword evidence="9 11" id="KW-1133">Transmembrane helix</keyword>
<keyword evidence="7" id="KW-0762">Sugar transport</keyword>
<dbReference type="InterPro" id="IPR005964">
    <property type="entry name" value="Glc/Gal_transptr_bac"/>
</dbReference>
<evidence type="ECO:0000313" key="12">
    <source>
        <dbReference type="EMBL" id="KAB8039543.1"/>
    </source>
</evidence>
<dbReference type="RefSeq" id="WP_153418795.1">
    <property type="nucleotide sequence ID" value="NZ_WFLM01000002.1"/>
</dbReference>
<feature type="transmembrane region" description="Helical" evidence="11">
    <location>
        <begin position="254"/>
        <end position="276"/>
    </location>
</feature>
<feature type="transmembrane region" description="Helical" evidence="11">
    <location>
        <begin position="322"/>
        <end position="339"/>
    </location>
</feature>
<evidence type="ECO:0000256" key="2">
    <source>
        <dbReference type="ARBA" id="ARBA00004429"/>
    </source>
</evidence>
<evidence type="ECO:0000256" key="9">
    <source>
        <dbReference type="ARBA" id="ARBA00022989"/>
    </source>
</evidence>
<comment type="subcellular location">
    <subcellularLocation>
        <location evidence="2">Cell inner membrane</location>
        <topology evidence="2">Multi-pass membrane protein</topology>
    </subcellularLocation>
</comment>
<dbReference type="GO" id="GO:0005354">
    <property type="term" value="F:galactose transmembrane transporter activity"/>
    <property type="evidence" value="ECO:0007669"/>
    <property type="project" value="InterPro"/>
</dbReference>
<evidence type="ECO:0000256" key="5">
    <source>
        <dbReference type="ARBA" id="ARBA00022475"/>
    </source>
</evidence>
<dbReference type="Proteomes" id="UP000437748">
    <property type="component" value="Unassembled WGS sequence"/>
</dbReference>
<dbReference type="Pfam" id="PF07690">
    <property type="entry name" value="MFS_1"/>
    <property type="match status" value="1"/>
</dbReference>
<dbReference type="SUPFAM" id="SSF103473">
    <property type="entry name" value="MFS general substrate transporter"/>
    <property type="match status" value="1"/>
</dbReference>
<evidence type="ECO:0000256" key="3">
    <source>
        <dbReference type="ARBA" id="ARBA00009120"/>
    </source>
</evidence>
<comment type="function">
    <text evidence="1">Intake of glucose and galactose.</text>
</comment>
<protein>
    <submittedName>
        <fullName evidence="12">Glucose/galactose MFS transporter</fullName>
    </submittedName>
</protein>
<keyword evidence="13" id="KW-1185">Reference proteome</keyword>
<dbReference type="GO" id="GO:1904659">
    <property type="term" value="P:D-glucose transmembrane transport"/>
    <property type="evidence" value="ECO:0007669"/>
    <property type="project" value="InterPro"/>
</dbReference>
<dbReference type="CDD" id="cd17394">
    <property type="entry name" value="MFS_FucP_like"/>
    <property type="match status" value="1"/>
</dbReference>
<comment type="similarity">
    <text evidence="3">Belongs to the major facilitator superfamily. FHS transporter (TC 2.A.1.7) family.</text>
</comment>
<feature type="transmembrane region" description="Helical" evidence="11">
    <location>
        <begin position="345"/>
        <end position="366"/>
    </location>
</feature>
<dbReference type="EMBL" id="WFLM01000002">
    <property type="protein sequence ID" value="KAB8039543.1"/>
    <property type="molecule type" value="Genomic_DNA"/>
</dbReference>
<sequence length="430" mass="46507">MVSAVKYTQPKEPHVLQKKQNHNVAIGVVSTLFFLFGFITCLNDILVPHLKEVFSLNYTESMLVQFTFFGAYFLISWPASKLISKYGYKKSFIIGLSLTALGCLSFIFSAKISIYLVFLCGLFVLASGIVILQVAANPYLTILGGPERASSRLIFAQGLNSLGTTIAPIIGSALILSVAMLSKDELLKLPESEVVAYHTAQASAVQLPYFGLACFAIMIAVALAFFKFPNDKIEVSSALKNETKDFKLFDHPKLVLGTLAIFAYVGAEVAIGSLMVNFIASPTVGNMSLKDAGDKLSLYWGGAMVGRFVGSFITTKFKTNKVLFVHGVVASILVLFTIFGSGHFALYSIIAVGLFNSIMFPSIFVLSTQNLGKFMEKGSGIICMAIVGGAIIPMIQGYIADNGGLHLSYIVPLICYVYIAVFALKVKSNN</sequence>
<dbReference type="PANTHER" id="PTHR43702:SF3">
    <property type="entry name" value="PROTEIN TSGA"/>
    <property type="match status" value="1"/>
</dbReference>
<dbReference type="GO" id="GO:0005886">
    <property type="term" value="C:plasma membrane"/>
    <property type="evidence" value="ECO:0007669"/>
    <property type="project" value="UniProtKB-SubCell"/>
</dbReference>
<feature type="transmembrane region" description="Helical" evidence="11">
    <location>
        <begin position="114"/>
        <end position="140"/>
    </location>
</feature>
<organism evidence="12 13">
    <name type="scientific">Silvanigrella paludirubra</name>
    <dbReference type="NCBI Taxonomy" id="2499159"/>
    <lineage>
        <taxon>Bacteria</taxon>
        <taxon>Pseudomonadati</taxon>
        <taxon>Bdellovibrionota</taxon>
        <taxon>Oligoflexia</taxon>
        <taxon>Silvanigrellales</taxon>
        <taxon>Silvanigrellaceae</taxon>
        <taxon>Silvanigrella</taxon>
    </lineage>
</organism>
<evidence type="ECO:0000256" key="8">
    <source>
        <dbReference type="ARBA" id="ARBA00022692"/>
    </source>
</evidence>
<evidence type="ECO:0000256" key="6">
    <source>
        <dbReference type="ARBA" id="ARBA00022519"/>
    </source>
</evidence>
<evidence type="ECO:0000256" key="1">
    <source>
        <dbReference type="ARBA" id="ARBA00003321"/>
    </source>
</evidence>
<keyword evidence="6" id="KW-0997">Cell inner membrane</keyword>
<name>A0A6N6VTN8_9BACT</name>
<evidence type="ECO:0000256" key="4">
    <source>
        <dbReference type="ARBA" id="ARBA00022448"/>
    </source>
</evidence>
<feature type="transmembrane region" description="Helical" evidence="11">
    <location>
        <begin position="378"/>
        <end position="399"/>
    </location>
</feature>
<dbReference type="PANTHER" id="PTHR43702">
    <property type="entry name" value="L-FUCOSE-PROTON SYMPORTER"/>
    <property type="match status" value="1"/>
</dbReference>
<keyword evidence="4" id="KW-0813">Transport</keyword>
<keyword evidence="8 11" id="KW-0812">Transmembrane</keyword>
<dbReference type="Gene3D" id="1.20.1250.20">
    <property type="entry name" value="MFS general substrate transporter like domains"/>
    <property type="match status" value="2"/>
</dbReference>
<dbReference type="NCBIfam" id="TIGR01272">
    <property type="entry name" value="gluP"/>
    <property type="match status" value="1"/>
</dbReference>
<dbReference type="InterPro" id="IPR050375">
    <property type="entry name" value="MFS_TsgA-like"/>
</dbReference>
<proteinExistence type="inferred from homology"/>
<dbReference type="InterPro" id="IPR036259">
    <property type="entry name" value="MFS_trans_sf"/>
</dbReference>
<feature type="transmembrane region" description="Helical" evidence="11">
    <location>
        <begin position="62"/>
        <end position="79"/>
    </location>
</feature>
<reference evidence="12 13" key="1">
    <citation type="submission" date="2019-10" db="EMBL/GenBank/DDBJ databases">
        <title>New species of Slilvanegrellaceae.</title>
        <authorList>
            <person name="Pitt A."/>
            <person name="Hahn M.W."/>
        </authorList>
    </citation>
    <scope>NUCLEOTIDE SEQUENCE [LARGE SCALE GENOMIC DNA]</scope>
    <source>
        <strain evidence="12 13">SP-Ram-0.45-NSY-1</strain>
    </source>
</reference>
<dbReference type="OrthoDB" id="9795150at2"/>
<evidence type="ECO:0000256" key="11">
    <source>
        <dbReference type="SAM" id="Phobius"/>
    </source>
</evidence>
<comment type="caution">
    <text evidence="12">The sequence shown here is derived from an EMBL/GenBank/DDBJ whole genome shotgun (WGS) entry which is preliminary data.</text>
</comment>